<organism evidence="1 2">
    <name type="scientific">Achlya hypogyna</name>
    <name type="common">Oomycete</name>
    <name type="synonym">Protoachlya hypogyna</name>
    <dbReference type="NCBI Taxonomy" id="1202772"/>
    <lineage>
        <taxon>Eukaryota</taxon>
        <taxon>Sar</taxon>
        <taxon>Stramenopiles</taxon>
        <taxon>Oomycota</taxon>
        <taxon>Saprolegniomycetes</taxon>
        <taxon>Saprolegniales</taxon>
        <taxon>Achlyaceae</taxon>
        <taxon>Achlya</taxon>
    </lineage>
</organism>
<sequence length="151" mass="16699">MCIRHLWHQFAWVAPSNVAAAGVDRLLLNFVHDKVISLQLFTPECLGSLGLRPTFQVWEDRHRHPMLRVVQNVHHISFLQAWLSPGAALVAIAYRTLSIDIDISPLCSDSTDGIKFTAGASTFLAQHVLALIPSIAHSRHDTSTCIVLMVG</sequence>
<reference evidence="1 2" key="1">
    <citation type="journal article" date="2014" name="Genome Biol. Evol.">
        <title>The secreted proteins of Achlya hypogyna and Thraustotheca clavata identify the ancestral oomycete secretome and reveal gene acquisitions by horizontal gene transfer.</title>
        <authorList>
            <person name="Misner I."/>
            <person name="Blouin N."/>
            <person name="Leonard G."/>
            <person name="Richards T.A."/>
            <person name="Lane C.E."/>
        </authorList>
    </citation>
    <scope>NUCLEOTIDE SEQUENCE [LARGE SCALE GENOMIC DNA]</scope>
    <source>
        <strain evidence="1 2">ATCC 48635</strain>
    </source>
</reference>
<comment type="caution">
    <text evidence="1">The sequence shown here is derived from an EMBL/GenBank/DDBJ whole genome shotgun (WGS) entry which is preliminary data.</text>
</comment>
<protein>
    <submittedName>
        <fullName evidence="1">Uncharacterized protein</fullName>
    </submittedName>
</protein>
<keyword evidence="2" id="KW-1185">Reference proteome</keyword>
<accession>A0A1V9YXX5</accession>
<gene>
    <name evidence="1" type="ORF">ACHHYP_20207</name>
</gene>
<evidence type="ECO:0000313" key="2">
    <source>
        <dbReference type="Proteomes" id="UP000243579"/>
    </source>
</evidence>
<dbReference type="AlphaFoldDB" id="A0A1V9YXX5"/>
<dbReference type="EMBL" id="JNBR01000593">
    <property type="protein sequence ID" value="OQR90664.1"/>
    <property type="molecule type" value="Genomic_DNA"/>
</dbReference>
<evidence type="ECO:0000313" key="1">
    <source>
        <dbReference type="EMBL" id="OQR90664.1"/>
    </source>
</evidence>
<proteinExistence type="predicted"/>
<dbReference type="Proteomes" id="UP000243579">
    <property type="component" value="Unassembled WGS sequence"/>
</dbReference>
<name>A0A1V9YXX5_ACHHY</name>